<dbReference type="Proteomes" id="UP000315471">
    <property type="component" value="Unassembled WGS sequence"/>
</dbReference>
<dbReference type="Gene3D" id="3.40.50.1370">
    <property type="entry name" value="Aspartate/ornithine carbamoyltransferase"/>
    <property type="match status" value="2"/>
</dbReference>
<feature type="compositionally biased region" description="Basic and acidic residues" evidence="3">
    <location>
        <begin position="1"/>
        <end position="13"/>
    </location>
</feature>
<dbReference type="PANTHER" id="PTHR45753">
    <property type="entry name" value="ORNITHINE CARBAMOYLTRANSFERASE, MITOCHONDRIAL"/>
    <property type="match status" value="1"/>
</dbReference>
<dbReference type="EMBL" id="SJPY01000001">
    <property type="protein sequence ID" value="TWU44982.1"/>
    <property type="molecule type" value="Genomic_DNA"/>
</dbReference>
<gene>
    <name evidence="6" type="primary">pyrB_1</name>
    <name evidence="6" type="ORF">Q31b_01530</name>
</gene>
<evidence type="ECO:0000313" key="7">
    <source>
        <dbReference type="Proteomes" id="UP000315471"/>
    </source>
</evidence>
<organism evidence="6 7">
    <name type="scientific">Novipirellula aureliae</name>
    <dbReference type="NCBI Taxonomy" id="2527966"/>
    <lineage>
        <taxon>Bacteria</taxon>
        <taxon>Pseudomonadati</taxon>
        <taxon>Planctomycetota</taxon>
        <taxon>Planctomycetia</taxon>
        <taxon>Pirellulales</taxon>
        <taxon>Pirellulaceae</taxon>
        <taxon>Novipirellula</taxon>
    </lineage>
</organism>
<dbReference type="GO" id="GO:0044205">
    <property type="term" value="P:'de novo' UMP biosynthetic process"/>
    <property type="evidence" value="ECO:0007669"/>
    <property type="project" value="UniProtKB-UniPathway"/>
</dbReference>
<dbReference type="Pfam" id="PF02729">
    <property type="entry name" value="OTCace_N"/>
    <property type="match status" value="1"/>
</dbReference>
<proteinExistence type="inferred from homology"/>
<dbReference type="InterPro" id="IPR006130">
    <property type="entry name" value="Asp/Orn_carbamoylTrfase"/>
</dbReference>
<comment type="caution">
    <text evidence="6">The sequence shown here is derived from an EMBL/GenBank/DDBJ whole genome shotgun (WGS) entry which is preliminary data.</text>
</comment>
<dbReference type="PRINTS" id="PR00100">
    <property type="entry name" value="AOTCASE"/>
</dbReference>
<feature type="region of interest" description="Disordered" evidence="3">
    <location>
        <begin position="1"/>
        <end position="21"/>
    </location>
</feature>
<accession>A0A5C6E7Q4</accession>
<feature type="domain" description="Aspartate/ornithine carbamoyltransferase carbamoyl-P binding" evidence="5">
    <location>
        <begin position="68"/>
        <end position="205"/>
    </location>
</feature>
<name>A0A5C6E7Q4_9BACT</name>
<evidence type="ECO:0000256" key="2">
    <source>
        <dbReference type="RuleBase" id="RU003634"/>
    </source>
</evidence>
<dbReference type="EC" id="2.1.3.2" evidence="6"/>
<evidence type="ECO:0000259" key="5">
    <source>
        <dbReference type="Pfam" id="PF02729"/>
    </source>
</evidence>
<dbReference type="PANTHER" id="PTHR45753:SF6">
    <property type="entry name" value="ASPARTATE CARBAMOYLTRANSFERASE"/>
    <property type="match status" value="1"/>
</dbReference>
<dbReference type="PROSITE" id="PS00097">
    <property type="entry name" value="CARBAMOYLTRANSFERASE"/>
    <property type="match status" value="1"/>
</dbReference>
<keyword evidence="1 2" id="KW-0808">Transferase</keyword>
<dbReference type="GO" id="GO:0004070">
    <property type="term" value="F:aspartate carbamoyltransferase activity"/>
    <property type="evidence" value="ECO:0007669"/>
    <property type="project" value="UniProtKB-EC"/>
</dbReference>
<dbReference type="AlphaFoldDB" id="A0A5C6E7Q4"/>
<evidence type="ECO:0000256" key="3">
    <source>
        <dbReference type="SAM" id="MobiDB-lite"/>
    </source>
</evidence>
<reference evidence="6 7" key="1">
    <citation type="submission" date="2019-02" db="EMBL/GenBank/DDBJ databases">
        <title>Deep-cultivation of Planctomycetes and their phenomic and genomic characterization uncovers novel biology.</title>
        <authorList>
            <person name="Wiegand S."/>
            <person name="Jogler M."/>
            <person name="Boedeker C."/>
            <person name="Pinto D."/>
            <person name="Vollmers J."/>
            <person name="Rivas-Marin E."/>
            <person name="Kohn T."/>
            <person name="Peeters S.H."/>
            <person name="Heuer A."/>
            <person name="Rast P."/>
            <person name="Oberbeckmann S."/>
            <person name="Bunk B."/>
            <person name="Jeske O."/>
            <person name="Meyerdierks A."/>
            <person name="Storesund J.E."/>
            <person name="Kallscheuer N."/>
            <person name="Luecker S."/>
            <person name="Lage O.M."/>
            <person name="Pohl T."/>
            <person name="Merkel B.J."/>
            <person name="Hornburger P."/>
            <person name="Mueller R.-W."/>
            <person name="Bruemmer F."/>
            <person name="Labrenz M."/>
            <person name="Spormann A.M."/>
            <person name="Op Den Camp H."/>
            <person name="Overmann J."/>
            <person name="Amann R."/>
            <person name="Jetten M.S.M."/>
            <person name="Mascher T."/>
            <person name="Medema M.H."/>
            <person name="Devos D.P."/>
            <person name="Kaster A.-K."/>
            <person name="Ovreas L."/>
            <person name="Rohde M."/>
            <person name="Galperin M.Y."/>
            <person name="Jogler C."/>
        </authorList>
    </citation>
    <scope>NUCLEOTIDE SEQUENCE [LARGE SCALE GENOMIC DNA]</scope>
    <source>
        <strain evidence="6 7">Q31b</strain>
    </source>
</reference>
<evidence type="ECO:0000313" key="6">
    <source>
        <dbReference type="EMBL" id="TWU44982.1"/>
    </source>
</evidence>
<sequence length="378" mass="41629">MSDRVESSEKKGSEGVAGADEIVRKQNPLRSAVVPMNSKGLRLRAEDLLDLTDGRVDREALQALAGQSIVNPRQFDRRTIVAIAQLAALLETRNVELDKPLDGKIAITAFFEPSTRTRLSFESAVQRLDGKVLSVPDGQVTGIAKGESLADIGEMFNTYGDVVIMRHPDTDSVDEIRRNLQRPLINAGNGSGHHPTQALIDWYALLKWRPELSLADCPQDRKVHLGIIGTPGSMRAVKSFLRLSLMFEQSVSNITLISEMADPVGLDLTEPIEESPIKINIVNDVQEVLPELDVVYVNSIAFLGDSYRNLDSRYKLDSNSNLKPGAVIMHPLARNNELSDDLDETDHNLYFAQAAGAVFVRQALLASVLDRLDRITGI</sequence>
<dbReference type="GO" id="GO:0016597">
    <property type="term" value="F:amino acid binding"/>
    <property type="evidence" value="ECO:0007669"/>
    <property type="project" value="InterPro"/>
</dbReference>
<feature type="domain" description="Aspartate/ornithine carbamoyltransferase Asp/Orn-binding" evidence="4">
    <location>
        <begin position="223"/>
        <end position="367"/>
    </location>
</feature>
<evidence type="ECO:0000259" key="4">
    <source>
        <dbReference type="Pfam" id="PF00185"/>
    </source>
</evidence>
<dbReference type="GO" id="GO:0005829">
    <property type="term" value="C:cytosol"/>
    <property type="evidence" value="ECO:0007669"/>
    <property type="project" value="TreeGrafter"/>
</dbReference>
<dbReference type="UniPathway" id="UPA00070">
    <property type="reaction ID" value="UER00116"/>
</dbReference>
<keyword evidence="7" id="KW-1185">Reference proteome</keyword>
<dbReference type="Pfam" id="PF00185">
    <property type="entry name" value="OTCace"/>
    <property type="match status" value="1"/>
</dbReference>
<dbReference type="InterPro" id="IPR036901">
    <property type="entry name" value="Asp/Orn_carbamoylTrfase_sf"/>
</dbReference>
<protein>
    <submittedName>
        <fullName evidence="6">Aspartate carbamoyltransferase catalytic chain</fullName>
        <ecNumber evidence="6">2.1.3.2</ecNumber>
    </submittedName>
</protein>
<dbReference type="InterPro" id="IPR006131">
    <property type="entry name" value="Asp_carbamoyltransf_Asp/Orn-bd"/>
</dbReference>
<dbReference type="InterPro" id="IPR006132">
    <property type="entry name" value="Asp/Orn_carbamoyltranf_P-bd"/>
</dbReference>
<dbReference type="SUPFAM" id="SSF53671">
    <property type="entry name" value="Aspartate/ornithine carbamoyltransferase"/>
    <property type="match status" value="1"/>
</dbReference>
<dbReference type="GO" id="GO:0006520">
    <property type="term" value="P:amino acid metabolic process"/>
    <property type="evidence" value="ECO:0007669"/>
    <property type="project" value="InterPro"/>
</dbReference>
<evidence type="ECO:0000256" key="1">
    <source>
        <dbReference type="ARBA" id="ARBA00022679"/>
    </source>
</evidence>
<dbReference type="PRINTS" id="PR00101">
    <property type="entry name" value="ATCASE"/>
</dbReference>
<comment type="similarity">
    <text evidence="2">Belongs to the aspartate/ornithine carbamoyltransferase superfamily.</text>
</comment>